<evidence type="ECO:0000313" key="2">
    <source>
        <dbReference type="Proteomes" id="UP000319732"/>
    </source>
</evidence>
<organism evidence="1 2">
    <name type="scientific">Exilibacterium tricleocarpae</name>
    <dbReference type="NCBI Taxonomy" id="2591008"/>
    <lineage>
        <taxon>Bacteria</taxon>
        <taxon>Pseudomonadati</taxon>
        <taxon>Pseudomonadota</taxon>
        <taxon>Gammaproteobacteria</taxon>
        <taxon>Cellvibrionales</taxon>
        <taxon>Cellvibrionaceae</taxon>
        <taxon>Exilibacterium</taxon>
    </lineage>
</organism>
<dbReference type="RefSeq" id="WP_142903950.1">
    <property type="nucleotide sequence ID" value="NZ_ML660091.1"/>
</dbReference>
<dbReference type="EMBL" id="VHSG01000008">
    <property type="protein sequence ID" value="TQV81289.1"/>
    <property type="molecule type" value="Genomic_DNA"/>
</dbReference>
<reference evidence="1 2" key="1">
    <citation type="submission" date="2019-06" db="EMBL/GenBank/DDBJ databases">
        <title>Whole genome sequence for Cellvibrionaceae sp. R142.</title>
        <authorList>
            <person name="Wang G."/>
        </authorList>
    </citation>
    <scope>NUCLEOTIDE SEQUENCE [LARGE SCALE GENOMIC DNA]</scope>
    <source>
        <strain evidence="1 2">R142</strain>
    </source>
</reference>
<dbReference type="OrthoDB" id="9800421at2"/>
<accession>A0A545TVN8</accession>
<name>A0A545TVN8_9GAMM</name>
<keyword evidence="2" id="KW-1185">Reference proteome</keyword>
<comment type="caution">
    <text evidence="1">The sequence shown here is derived from an EMBL/GenBank/DDBJ whole genome shotgun (WGS) entry which is preliminary data.</text>
</comment>
<sequence length="161" mass="18097">MPNLIKNGAIVTDDWTLLDADATDIPAGKVIAPLALWQARREMLEQRDHLGVWLDTDETADQLGADAQTLSLIAVNFPGFMDGRGFTTGRLLRERYGFSGELRAVGHFMRDQLCYLKRCGFTAFHFAEPVDLDAALQSLDDFTEYYQAGTDQPLPLFRRRA</sequence>
<dbReference type="InterPro" id="IPR008318">
    <property type="entry name" value="UCP030820"/>
</dbReference>
<evidence type="ECO:0000313" key="1">
    <source>
        <dbReference type="EMBL" id="TQV81289.1"/>
    </source>
</evidence>
<dbReference type="Proteomes" id="UP000319732">
    <property type="component" value="Unassembled WGS sequence"/>
</dbReference>
<dbReference type="AlphaFoldDB" id="A0A545TVN8"/>
<protein>
    <submittedName>
        <fullName evidence="1">DUF934 domain-containing protein</fullName>
    </submittedName>
</protein>
<dbReference type="Pfam" id="PF06073">
    <property type="entry name" value="DUF934"/>
    <property type="match status" value="1"/>
</dbReference>
<proteinExistence type="predicted"/>
<gene>
    <name evidence="1" type="ORF">FKG94_09340</name>
</gene>
<dbReference type="PIRSF" id="PIRSF030820">
    <property type="entry name" value="UCP030820"/>
    <property type="match status" value="1"/>
</dbReference>